<protein>
    <submittedName>
        <fullName evidence="1">Uncharacterized protein</fullName>
    </submittedName>
</protein>
<accession>A0ABY9SD40</accession>
<sequence length="221" mass="24734">MAFRSYESAQENFEYALSRLLPKEGTKEVREKAKNVLMDICEKYGPVIDSYPSWHPLVTTSNKQGWPLTRPCPENGYKGLDHTVLFANAFITCPYDGGKEVIASVSNRPEHHAASITAAEIDAVLYHPLATPILVTCDWGRPLNLDKTIPKSLAVALMLEEEIPQWRDAQLAETWETMRPYFLGRPHGARSSLSVDQDTGQAMKTVWNAIINTGMYGPIKV</sequence>
<name>A0ABY9SD40_9ENTR</name>
<dbReference type="RefSeq" id="WP_309877815.1">
    <property type="nucleotide sequence ID" value="NZ_CP133838.1"/>
</dbReference>
<keyword evidence="2" id="KW-1185">Reference proteome</keyword>
<gene>
    <name evidence="1" type="ORF">RHD99_05455</name>
</gene>
<reference evidence="1 2" key="1">
    <citation type="submission" date="2023-09" db="EMBL/GenBank/DDBJ databases">
        <title>Buttiauxella selenatireducens sp. nov., isolated from the rhizosphere of Cardamine hupingshanesis.</title>
        <authorList>
            <person name="Zhang S."/>
            <person name="Xu Z."/>
            <person name="Wang H."/>
            <person name="Guo Y."/>
        </authorList>
    </citation>
    <scope>NUCLEOTIDE SEQUENCE [LARGE SCALE GENOMIC DNA]</scope>
    <source>
        <strain evidence="1 2">R73</strain>
    </source>
</reference>
<proteinExistence type="predicted"/>
<evidence type="ECO:0000313" key="1">
    <source>
        <dbReference type="EMBL" id="WMY75407.1"/>
    </source>
</evidence>
<evidence type="ECO:0000313" key="2">
    <source>
        <dbReference type="Proteomes" id="UP001246690"/>
    </source>
</evidence>
<dbReference type="Proteomes" id="UP001246690">
    <property type="component" value="Chromosome"/>
</dbReference>
<organism evidence="1 2">
    <name type="scientific">Buttiauxella selenatireducens</name>
    <dbReference type="NCBI Taxonomy" id="3073902"/>
    <lineage>
        <taxon>Bacteria</taxon>
        <taxon>Pseudomonadati</taxon>
        <taxon>Pseudomonadota</taxon>
        <taxon>Gammaproteobacteria</taxon>
        <taxon>Enterobacterales</taxon>
        <taxon>Enterobacteriaceae</taxon>
        <taxon>Buttiauxella</taxon>
    </lineage>
</organism>
<dbReference type="EMBL" id="CP133838">
    <property type="protein sequence ID" value="WMY75407.1"/>
    <property type="molecule type" value="Genomic_DNA"/>
</dbReference>